<dbReference type="InterPro" id="IPR015943">
    <property type="entry name" value="WD40/YVTN_repeat-like_dom_sf"/>
</dbReference>
<protein>
    <recommendedName>
        <fullName evidence="6">WD40 repeat-like protein</fullName>
    </recommendedName>
</protein>
<dbReference type="Pfam" id="PF00400">
    <property type="entry name" value="WD40"/>
    <property type="match status" value="1"/>
</dbReference>
<feature type="compositionally biased region" description="Basic residues" evidence="3">
    <location>
        <begin position="109"/>
        <end position="122"/>
    </location>
</feature>
<gene>
    <name evidence="4" type="ORF">O0I10_002731</name>
</gene>
<dbReference type="PANTHER" id="PTHR44090">
    <property type="entry name" value="WD REPEAT-CONTAINING PROTEIN 61"/>
    <property type="match status" value="1"/>
</dbReference>
<dbReference type="InterPro" id="IPR036322">
    <property type="entry name" value="WD40_repeat_dom_sf"/>
</dbReference>
<keyword evidence="2" id="KW-0677">Repeat</keyword>
<dbReference type="Proteomes" id="UP001234581">
    <property type="component" value="Unassembled WGS sequence"/>
</dbReference>
<evidence type="ECO:0000256" key="1">
    <source>
        <dbReference type="ARBA" id="ARBA00022574"/>
    </source>
</evidence>
<accession>A0AAD7V9M7</accession>
<feature type="compositionally biased region" description="Low complexity" evidence="3">
    <location>
        <begin position="49"/>
        <end position="64"/>
    </location>
</feature>
<dbReference type="InterPro" id="IPR001680">
    <property type="entry name" value="WD40_rpt"/>
</dbReference>
<comment type="caution">
    <text evidence="4">The sequence shown here is derived from an EMBL/GenBank/DDBJ whole genome shotgun (WGS) entry which is preliminary data.</text>
</comment>
<dbReference type="AlphaFoldDB" id="A0AAD7V9M7"/>
<evidence type="ECO:0008006" key="6">
    <source>
        <dbReference type="Google" id="ProtNLM"/>
    </source>
</evidence>
<dbReference type="InterPro" id="IPR051510">
    <property type="entry name" value="SKI8"/>
</dbReference>
<organism evidence="4 5">
    <name type="scientific">Lichtheimia ornata</name>
    <dbReference type="NCBI Taxonomy" id="688661"/>
    <lineage>
        <taxon>Eukaryota</taxon>
        <taxon>Fungi</taxon>
        <taxon>Fungi incertae sedis</taxon>
        <taxon>Mucoromycota</taxon>
        <taxon>Mucoromycotina</taxon>
        <taxon>Mucoromycetes</taxon>
        <taxon>Mucorales</taxon>
        <taxon>Lichtheimiaceae</taxon>
        <taxon>Lichtheimia</taxon>
    </lineage>
</organism>
<dbReference type="GeneID" id="83210147"/>
<feature type="compositionally biased region" description="Basic and acidic residues" evidence="3">
    <location>
        <begin position="22"/>
        <end position="34"/>
    </location>
</feature>
<sequence length="572" mass="64754">MAETSDQENNTTTTTTIANQESMKDAHADDHKDMDDIDTDDLLDEAELSLKSTHWTSSKSTTASSRRKGKGAATSTTTTSSRRRKGGAKSTEDMDIDDSESETGSSNKRSSRSKTAKGKQKPKVVAFDPDYTKKLAQEYPDPYWKFHADAGYQMIDKVNDEATLEALPFNVSDQAAIIGMTLSADGTMLATFSNIGAVKIWDVENEFKLIQKLRDPDEKNIDEFYCGQFTSDMQDHIVTGGKLKDRHRWSAEDEDNHILPCPIKIFNMESSKVVARLEGHEEEILTIKDVKFKGENYYISTSQDGYIIKWKMENDWTTLVESTRMDDGETCMAFTVSFVPNTGNKYFVGACDEHLRLYDFEEAKLLQTFESIYSSYCDCGKFIKWVDEPAYKEAQAKASASAAVKTEEEEEINVEKMDEDNNTASNEEYAWFISRGAEMCDVEDGVSSIPNTCTLHKLVYPSEQGGKFKMEEVKRYKHEDYHANSWLVKIASNGRYIVAPTIYGQLFIFNMLTEQLTGIVKEHQDVEVRDVLFHPYRPLVFSSGDDGYVKIYSYKSMNKEEQAEELDVGNSS</sequence>
<feature type="compositionally biased region" description="Low complexity" evidence="3">
    <location>
        <begin position="71"/>
        <end position="80"/>
    </location>
</feature>
<dbReference type="SMART" id="SM00320">
    <property type="entry name" value="WD40"/>
    <property type="match status" value="4"/>
</dbReference>
<name>A0AAD7V9M7_9FUNG</name>
<keyword evidence="1" id="KW-0853">WD repeat</keyword>
<evidence type="ECO:0000256" key="3">
    <source>
        <dbReference type="SAM" id="MobiDB-lite"/>
    </source>
</evidence>
<proteinExistence type="predicted"/>
<feature type="compositionally biased region" description="Acidic residues" evidence="3">
    <location>
        <begin position="35"/>
        <end position="47"/>
    </location>
</feature>
<dbReference type="EMBL" id="JARTCD010000008">
    <property type="protein sequence ID" value="KAJ8661465.1"/>
    <property type="molecule type" value="Genomic_DNA"/>
</dbReference>
<dbReference type="SUPFAM" id="SSF50978">
    <property type="entry name" value="WD40 repeat-like"/>
    <property type="match status" value="1"/>
</dbReference>
<keyword evidence="5" id="KW-1185">Reference proteome</keyword>
<evidence type="ECO:0000313" key="4">
    <source>
        <dbReference type="EMBL" id="KAJ8661465.1"/>
    </source>
</evidence>
<dbReference type="GO" id="GO:0016593">
    <property type="term" value="C:Cdc73/Paf1 complex"/>
    <property type="evidence" value="ECO:0007669"/>
    <property type="project" value="TreeGrafter"/>
</dbReference>
<feature type="region of interest" description="Disordered" evidence="3">
    <location>
        <begin position="1"/>
        <end position="123"/>
    </location>
</feature>
<dbReference type="PANTHER" id="PTHR44090:SF1">
    <property type="entry name" value="SUPERKILLER COMPLEX PROTEIN 8"/>
    <property type="match status" value="1"/>
</dbReference>
<reference evidence="4 5" key="1">
    <citation type="submission" date="2023-03" db="EMBL/GenBank/DDBJ databases">
        <title>Genome sequence of Lichtheimia ornata CBS 291.66.</title>
        <authorList>
            <person name="Mohabir J.T."/>
            <person name="Shea T.P."/>
            <person name="Kurbessoian T."/>
            <person name="Berby B."/>
            <person name="Fontaine J."/>
            <person name="Livny J."/>
            <person name="Gnirke A."/>
            <person name="Stajich J.E."/>
            <person name="Cuomo C.A."/>
        </authorList>
    </citation>
    <scope>NUCLEOTIDE SEQUENCE [LARGE SCALE GENOMIC DNA]</scope>
    <source>
        <strain evidence="4">CBS 291.66</strain>
    </source>
</reference>
<dbReference type="RefSeq" id="XP_058346378.1">
    <property type="nucleotide sequence ID" value="XM_058482811.1"/>
</dbReference>
<dbReference type="Gene3D" id="2.130.10.10">
    <property type="entry name" value="YVTN repeat-like/Quinoprotein amine dehydrogenase"/>
    <property type="match status" value="2"/>
</dbReference>
<evidence type="ECO:0000256" key="2">
    <source>
        <dbReference type="ARBA" id="ARBA00022737"/>
    </source>
</evidence>
<evidence type="ECO:0000313" key="5">
    <source>
        <dbReference type="Proteomes" id="UP001234581"/>
    </source>
</evidence>